<dbReference type="EMBL" id="MCGH01000002">
    <property type="protein sequence ID" value="ODM06842.1"/>
    <property type="molecule type" value="Genomic_DNA"/>
</dbReference>
<dbReference type="AlphaFoldDB" id="A0A1E3ADP3"/>
<feature type="compositionally biased region" description="Low complexity" evidence="1">
    <location>
        <begin position="289"/>
        <end position="304"/>
    </location>
</feature>
<reference evidence="4 5" key="1">
    <citation type="submission" date="2016-07" db="EMBL/GenBank/DDBJ databases">
        <title>Characterization of isolates of Eisenbergiella tayi derived from blood cultures, using whole genome sequencing.</title>
        <authorList>
            <person name="Burdz T."/>
            <person name="Wiebe D."/>
            <person name="Huynh C."/>
            <person name="Bernard K."/>
        </authorList>
    </citation>
    <scope>NUCLEOTIDE SEQUENCE [LARGE SCALE GENOMIC DNA]</scope>
    <source>
        <strain evidence="4 5">NML 110608</strain>
    </source>
</reference>
<dbReference type="InterPro" id="IPR003646">
    <property type="entry name" value="SH3-like_bac-type"/>
</dbReference>
<dbReference type="RefSeq" id="WP_069408885.1">
    <property type="nucleotide sequence ID" value="NZ_DBFYTW010000272.1"/>
</dbReference>
<feature type="compositionally biased region" description="Low complexity" evidence="1">
    <location>
        <begin position="267"/>
        <end position="281"/>
    </location>
</feature>
<dbReference type="SMART" id="SM00287">
    <property type="entry name" value="SH3b"/>
    <property type="match status" value="1"/>
</dbReference>
<keyword evidence="2" id="KW-0812">Transmembrane</keyword>
<feature type="transmembrane region" description="Helical" evidence="2">
    <location>
        <begin position="41"/>
        <end position="61"/>
    </location>
</feature>
<gene>
    <name evidence="4" type="ORF">BEI61_02732</name>
</gene>
<evidence type="ECO:0000313" key="5">
    <source>
        <dbReference type="Proteomes" id="UP000094067"/>
    </source>
</evidence>
<organism evidence="4 5">
    <name type="scientific">Eisenbergiella tayi</name>
    <dbReference type="NCBI Taxonomy" id="1432052"/>
    <lineage>
        <taxon>Bacteria</taxon>
        <taxon>Bacillati</taxon>
        <taxon>Bacillota</taxon>
        <taxon>Clostridia</taxon>
        <taxon>Lachnospirales</taxon>
        <taxon>Lachnospiraceae</taxon>
        <taxon>Eisenbergiella</taxon>
    </lineage>
</organism>
<proteinExistence type="predicted"/>
<dbReference type="Pfam" id="PF08239">
    <property type="entry name" value="SH3_3"/>
    <property type="match status" value="1"/>
</dbReference>
<dbReference type="PROSITE" id="PS51781">
    <property type="entry name" value="SH3B"/>
    <property type="match status" value="1"/>
</dbReference>
<dbReference type="Gene3D" id="2.30.30.40">
    <property type="entry name" value="SH3 Domains"/>
    <property type="match status" value="1"/>
</dbReference>
<protein>
    <submittedName>
        <fullName evidence="4">Bacterial SH3 domain protein</fullName>
    </submittedName>
</protein>
<accession>A0A1E3ADP3</accession>
<feature type="region of interest" description="Disordered" evidence="1">
    <location>
        <begin position="261"/>
        <end position="311"/>
    </location>
</feature>
<keyword evidence="2" id="KW-1133">Transmembrane helix</keyword>
<comment type="caution">
    <text evidence="4">The sequence shown here is derived from an EMBL/GenBank/DDBJ whole genome shotgun (WGS) entry which is preliminary data.</text>
</comment>
<keyword evidence="2" id="KW-0472">Membrane</keyword>
<evidence type="ECO:0000313" key="4">
    <source>
        <dbReference type="EMBL" id="ODM06842.1"/>
    </source>
</evidence>
<evidence type="ECO:0000256" key="1">
    <source>
        <dbReference type="SAM" id="MobiDB-lite"/>
    </source>
</evidence>
<feature type="compositionally biased region" description="Basic residues" evidence="1">
    <location>
        <begin position="8"/>
        <end position="18"/>
    </location>
</feature>
<evidence type="ECO:0000256" key="2">
    <source>
        <dbReference type="SAM" id="Phobius"/>
    </source>
</evidence>
<feature type="region of interest" description="Disordered" evidence="1">
    <location>
        <begin position="1"/>
        <end position="20"/>
    </location>
</feature>
<feature type="domain" description="SH3b" evidence="3">
    <location>
        <begin position="308"/>
        <end position="369"/>
    </location>
</feature>
<dbReference type="Proteomes" id="UP000094067">
    <property type="component" value="Unassembled WGS sequence"/>
</dbReference>
<feature type="region of interest" description="Disordered" evidence="1">
    <location>
        <begin position="67"/>
        <end position="93"/>
    </location>
</feature>
<sequence>MENNRKTSGNHRRKKGSRNHGIAMYPTLAVRWIKKNKAMSAALAVLLIVVAGTGVLVGWGMGRGKAQKDAGETQASAETIPEQTGEEQDSTVSPLLENEYPEVNDLILKYHQALQSDDMDTLKTLLDYAEDKELLRMQENGSHIESYNNIVCYTKPGLDADSYVVYACYDVKFVGFDTLVPGLTPFYVSRNEEGRYYIRDWEHNPDEAAYANEVTAQEDVAALYDRIRNESAEILAGDEELSQYLSNYLNDMMVAVGEALNEKENSPESTEAPTESAAAQESESKSEPEASQSAQTPSQPASTSVNVPNSGEFTVSETVNVRKSANENAERIGVCYSGEKLEILMKQADGWTRVKFNGQTGYVKSDVLK</sequence>
<name>A0A1E3ADP3_9FIRM</name>
<evidence type="ECO:0000259" key="3">
    <source>
        <dbReference type="PROSITE" id="PS51781"/>
    </source>
</evidence>